<dbReference type="Proteomes" id="UP000435649">
    <property type="component" value="Unassembled WGS sequence"/>
</dbReference>
<evidence type="ECO:0000313" key="3">
    <source>
        <dbReference type="Proteomes" id="UP000435649"/>
    </source>
</evidence>
<feature type="chain" id="PRO_5032991828" description="Outer membrane lipoprotein-sorting protein" evidence="1">
    <location>
        <begin position="19"/>
        <end position="238"/>
    </location>
</feature>
<keyword evidence="1" id="KW-0732">Signal</keyword>
<proteinExistence type="predicted"/>
<protein>
    <recommendedName>
        <fullName evidence="4">Outer membrane lipoprotein-sorting protein</fullName>
    </recommendedName>
</protein>
<dbReference type="AlphaFoldDB" id="A0A844G2E4"/>
<keyword evidence="3" id="KW-1185">Reference proteome</keyword>
<reference evidence="2 3" key="1">
    <citation type="submission" date="2019-08" db="EMBL/GenBank/DDBJ databases">
        <title>In-depth cultivation of the pig gut microbiome towards novel bacterial diversity and tailored functional studies.</title>
        <authorList>
            <person name="Wylensek D."/>
            <person name="Hitch T.C.A."/>
            <person name="Clavel T."/>
        </authorList>
    </citation>
    <scope>NUCLEOTIDE SEQUENCE [LARGE SCALE GENOMIC DNA]</scope>
    <source>
        <strain evidence="2 3">BBE-744-WT-12</strain>
    </source>
</reference>
<accession>A0A844G2E4</accession>
<evidence type="ECO:0000256" key="1">
    <source>
        <dbReference type="SAM" id="SignalP"/>
    </source>
</evidence>
<evidence type="ECO:0008006" key="4">
    <source>
        <dbReference type="Google" id="ProtNLM"/>
    </source>
</evidence>
<name>A0A844G2E4_9BACT</name>
<dbReference type="EMBL" id="VUNS01000004">
    <property type="protein sequence ID" value="MST96629.1"/>
    <property type="molecule type" value="Genomic_DNA"/>
</dbReference>
<comment type="caution">
    <text evidence="2">The sequence shown here is derived from an EMBL/GenBank/DDBJ whole genome shotgun (WGS) entry which is preliminary data.</text>
</comment>
<sequence>MKRILILFALLSAVLLPAAEKLPLDEFMQRVRHPNPMATYAALDGRIQHRRSGEAAKSETLYFAVILQPERMTGQIIIGGREGYLIGQTRKTGDSETSVIPMRGTAEENKLLGYMGVRPSDLTMSFLFYPVLKELDSATVKGAGCRVVLLEAPDKSEQAKVYIASRYCFPLKAEFFKAGEKEPYRTLEVNSFRQSNDLYYTDEISLYGPGWRTRINFDKSADVGPYDAAKPPAIIRKL</sequence>
<organism evidence="2 3">
    <name type="scientific">Victivallis lenta</name>
    <dbReference type="NCBI Taxonomy" id="2606640"/>
    <lineage>
        <taxon>Bacteria</taxon>
        <taxon>Pseudomonadati</taxon>
        <taxon>Lentisphaerota</taxon>
        <taxon>Lentisphaeria</taxon>
        <taxon>Victivallales</taxon>
        <taxon>Victivallaceae</taxon>
        <taxon>Victivallis</taxon>
    </lineage>
</organism>
<dbReference type="RefSeq" id="WP_154417322.1">
    <property type="nucleotide sequence ID" value="NZ_CALXOB010000057.1"/>
</dbReference>
<dbReference type="Gene3D" id="2.50.20.10">
    <property type="entry name" value="Lipoprotein localisation LolA/LolB/LppX"/>
    <property type="match status" value="1"/>
</dbReference>
<feature type="signal peptide" evidence="1">
    <location>
        <begin position="1"/>
        <end position="18"/>
    </location>
</feature>
<gene>
    <name evidence="2" type="ORF">FYJ85_06160</name>
</gene>
<evidence type="ECO:0000313" key="2">
    <source>
        <dbReference type="EMBL" id="MST96629.1"/>
    </source>
</evidence>